<comment type="caution">
    <text evidence="1">The sequence shown here is derived from an EMBL/GenBank/DDBJ whole genome shotgun (WGS) entry which is preliminary data.</text>
</comment>
<accession>A0A327NU84</accession>
<dbReference type="EMBL" id="QLII01000001">
    <property type="protein sequence ID" value="RAI78295.1"/>
    <property type="molecule type" value="Genomic_DNA"/>
</dbReference>
<protein>
    <submittedName>
        <fullName evidence="1">Transposase</fullName>
    </submittedName>
</protein>
<name>A0A327NU84_9BACT</name>
<evidence type="ECO:0000313" key="1">
    <source>
        <dbReference type="EMBL" id="RAI78295.1"/>
    </source>
</evidence>
<gene>
    <name evidence="1" type="ORF">HMF3257_00120</name>
</gene>
<organism evidence="1 2">
    <name type="scientific">Spirosoma telluris</name>
    <dbReference type="NCBI Taxonomy" id="2183553"/>
    <lineage>
        <taxon>Bacteria</taxon>
        <taxon>Pseudomonadati</taxon>
        <taxon>Bacteroidota</taxon>
        <taxon>Cytophagia</taxon>
        <taxon>Cytophagales</taxon>
        <taxon>Cytophagaceae</taxon>
        <taxon>Spirosoma</taxon>
    </lineage>
</organism>
<reference evidence="1 2" key="1">
    <citation type="submission" date="2018-06" db="EMBL/GenBank/DDBJ databases">
        <title>Spirosoma sp. HMF3257 Genome sequencing and assembly.</title>
        <authorList>
            <person name="Kang H."/>
            <person name="Cha I."/>
            <person name="Kim H."/>
            <person name="Kang J."/>
            <person name="Joh K."/>
        </authorList>
    </citation>
    <scope>NUCLEOTIDE SEQUENCE [LARGE SCALE GENOMIC DNA]</scope>
    <source>
        <strain evidence="1 2">HMF3257</strain>
    </source>
</reference>
<keyword evidence="2" id="KW-1185">Reference proteome</keyword>
<dbReference type="Proteomes" id="UP000249016">
    <property type="component" value="Unassembled WGS sequence"/>
</dbReference>
<sequence>MKPSCFGSFLPIIQFLLPEFILENFELTSIDRQDGVFQVHIEEKNADPQDSERKNLLSKGFFPTITVQDFPIRGHQVFLHIKRRRWLNTKTGKVVYRDWTQVAEGTRMTSEFSAFLKDISRYQPD</sequence>
<proteinExistence type="predicted"/>
<evidence type="ECO:0000313" key="2">
    <source>
        <dbReference type="Proteomes" id="UP000249016"/>
    </source>
</evidence>
<dbReference type="AlphaFoldDB" id="A0A327NU84"/>